<feature type="compositionally biased region" description="Polar residues" evidence="5">
    <location>
        <begin position="606"/>
        <end position="633"/>
    </location>
</feature>
<evidence type="ECO:0000313" key="8">
    <source>
        <dbReference type="Proteomes" id="UP000717328"/>
    </source>
</evidence>
<feature type="region of interest" description="Disordered" evidence="5">
    <location>
        <begin position="83"/>
        <end position="117"/>
    </location>
</feature>
<feature type="region of interest" description="Disordered" evidence="5">
    <location>
        <begin position="143"/>
        <end position="183"/>
    </location>
</feature>
<protein>
    <recommendedName>
        <fullName evidence="6">PHD-type domain-containing protein</fullName>
    </recommendedName>
</protein>
<evidence type="ECO:0000259" key="6">
    <source>
        <dbReference type="PROSITE" id="PS50016"/>
    </source>
</evidence>
<reference evidence="7" key="1">
    <citation type="submission" date="2021-02" db="EMBL/GenBank/DDBJ databases">
        <authorList>
            <person name="Nieuwenhuis M."/>
            <person name="Van De Peppel L.J.J."/>
        </authorList>
    </citation>
    <scope>NUCLEOTIDE SEQUENCE</scope>
    <source>
        <strain evidence="7">D49</strain>
    </source>
</reference>
<feature type="compositionally biased region" description="Low complexity" evidence="5">
    <location>
        <begin position="506"/>
        <end position="515"/>
    </location>
</feature>
<evidence type="ECO:0000256" key="1">
    <source>
        <dbReference type="ARBA" id="ARBA00022723"/>
    </source>
</evidence>
<dbReference type="InterPro" id="IPR052819">
    <property type="entry name" value="Chromatin_regulatory_protein"/>
</dbReference>
<keyword evidence="8" id="KW-1185">Reference proteome</keyword>
<sequence>MASTASMPVYMSSGVPVFQPPHLEGDPSLATEILPGPPSVVSAQQSLLKRDPRKPSTVFSYLPPSDPGSTYSGIMHGTLIGHEQDATRSKRSKTAIGRAQRASARNQNGAASSADTPMETELGAAPVLNPIPVDLETETMVVDDESSISRSNSSQNLQELPSGSAVGRPKRKDKGKGKEVESAAVRVKEEPKLVTLHTPDPPSNLLNNDDHCSSCRSYGALVYCDGCPRAFHLWCLDPPMESVDEGDSRWFCPGCTIRKHPPPKPPPSLLAPLIQQVSSTIPTEFQLPEDLRTFFKDVGTGPKGTYIDTSELKQPRLNRHGQLEDRDPYRLRDRNGGPVLCFRCGTSSLPGGVAAAAPAAKRARRSSTLSKAAPEAWKSIVSCDYCSLHWHLDCLEPPLSTMPPFTKKWMCPNHAEQIIGPKRRIPKQNAPPIEVTKPHQYNNGNIEIIHPEANKTHSSKLAVDEVLINGRRYRVPERVIVLDFWNKLNKIEQQTDKDSNAASGMSSPLTSLSSLDDLDDQTMSELPPSLHDSEDLKVAQMLCYLQISRPRAAESSSAQPTAPSNINAASSGRVDPDQSAPRSRVIRLPKVSTTSKLPDAAVKGTVKTSNGNGTARASKTQRNTATNEYQPASTARRKKPTQPAPLEPSTRELRSRSKNHFDSSLTSISSRSSMKRADDSERESIALDGPMSAPLPPASGRPRGFNIKVEENDNAFVFGSASVREAGPSSETPVKPRRGRPPSASTLAARKEAALAAAEGKEKRGRKRKERDDELPATLSQGLPEVLDKPEKEKKEKKPRKKVARIPSRRGPVSPVIATVSAPASTAPPAPAPTTPSLKIRLPRLTNPSIHASPSIPNANGDTPTRL</sequence>
<accession>A0A9P7K6F8</accession>
<dbReference type="GO" id="GO:0006357">
    <property type="term" value="P:regulation of transcription by RNA polymerase II"/>
    <property type="evidence" value="ECO:0007669"/>
    <property type="project" value="TreeGrafter"/>
</dbReference>
<dbReference type="PANTHER" id="PTHR47636">
    <property type="entry name" value="TRANSCRIPTIONAL REGULATORY PROTEIN RCO1"/>
    <property type="match status" value="1"/>
</dbReference>
<dbReference type="EMBL" id="JABCKI010005798">
    <property type="protein sequence ID" value="KAG5637860.1"/>
    <property type="molecule type" value="Genomic_DNA"/>
</dbReference>
<feature type="compositionally biased region" description="Basic and acidic residues" evidence="5">
    <location>
        <begin position="786"/>
        <end position="796"/>
    </location>
</feature>
<proteinExistence type="predicted"/>
<evidence type="ECO:0000256" key="5">
    <source>
        <dbReference type="SAM" id="MobiDB-lite"/>
    </source>
</evidence>
<dbReference type="InterPro" id="IPR011011">
    <property type="entry name" value="Znf_FYVE_PHD"/>
</dbReference>
<dbReference type="InterPro" id="IPR019787">
    <property type="entry name" value="Znf_PHD-finger"/>
</dbReference>
<dbReference type="InterPro" id="IPR013083">
    <property type="entry name" value="Znf_RING/FYVE/PHD"/>
</dbReference>
<dbReference type="SUPFAM" id="SSF57903">
    <property type="entry name" value="FYVE/PHD zinc finger"/>
    <property type="match status" value="2"/>
</dbReference>
<dbReference type="AlphaFoldDB" id="A0A9P7K6F8"/>
<evidence type="ECO:0000256" key="2">
    <source>
        <dbReference type="ARBA" id="ARBA00022771"/>
    </source>
</evidence>
<feature type="compositionally biased region" description="Polar residues" evidence="5">
    <location>
        <begin position="554"/>
        <end position="570"/>
    </location>
</feature>
<keyword evidence="1" id="KW-0479">Metal-binding</keyword>
<evidence type="ECO:0000313" key="7">
    <source>
        <dbReference type="EMBL" id="KAG5637860.1"/>
    </source>
</evidence>
<feature type="compositionally biased region" description="Basic and acidic residues" evidence="5">
    <location>
        <begin position="649"/>
        <end position="661"/>
    </location>
</feature>
<feature type="compositionally biased region" description="Polar residues" evidence="5">
    <location>
        <begin position="103"/>
        <end position="115"/>
    </location>
</feature>
<organism evidence="7 8">
    <name type="scientific">Sphagnurus paluster</name>
    <dbReference type="NCBI Taxonomy" id="117069"/>
    <lineage>
        <taxon>Eukaryota</taxon>
        <taxon>Fungi</taxon>
        <taxon>Dikarya</taxon>
        <taxon>Basidiomycota</taxon>
        <taxon>Agaricomycotina</taxon>
        <taxon>Agaricomycetes</taxon>
        <taxon>Agaricomycetidae</taxon>
        <taxon>Agaricales</taxon>
        <taxon>Tricholomatineae</taxon>
        <taxon>Lyophyllaceae</taxon>
        <taxon>Sphagnurus</taxon>
    </lineage>
</organism>
<comment type="caution">
    <text evidence="7">The sequence shown here is derived from an EMBL/GenBank/DDBJ whole genome shotgun (WGS) entry which is preliminary data.</text>
</comment>
<dbReference type="Proteomes" id="UP000717328">
    <property type="component" value="Unassembled WGS sequence"/>
</dbReference>
<evidence type="ECO:0000256" key="3">
    <source>
        <dbReference type="ARBA" id="ARBA00022833"/>
    </source>
</evidence>
<feature type="compositionally biased region" description="Basic residues" evidence="5">
    <location>
        <begin position="797"/>
        <end position="808"/>
    </location>
</feature>
<dbReference type="Gene3D" id="3.30.40.10">
    <property type="entry name" value="Zinc/RING finger domain, C3HC4 (zinc finger)"/>
    <property type="match status" value="2"/>
</dbReference>
<name>A0A9P7K6F8_9AGAR</name>
<feature type="region of interest" description="Disordered" evidence="5">
    <location>
        <begin position="553"/>
        <end position="867"/>
    </location>
</feature>
<dbReference type="PROSITE" id="PS50016">
    <property type="entry name" value="ZF_PHD_2"/>
    <property type="match status" value="1"/>
</dbReference>
<feature type="compositionally biased region" description="Polar residues" evidence="5">
    <location>
        <begin position="846"/>
        <end position="867"/>
    </location>
</feature>
<evidence type="ECO:0000256" key="4">
    <source>
        <dbReference type="PROSITE-ProRule" id="PRU00146"/>
    </source>
</evidence>
<dbReference type="PROSITE" id="PS01359">
    <property type="entry name" value="ZF_PHD_1"/>
    <property type="match status" value="1"/>
</dbReference>
<dbReference type="PANTHER" id="PTHR47636:SF1">
    <property type="entry name" value="TRANSCRIPTIONAL REGULATORY PROTEIN RCO1"/>
    <property type="match status" value="1"/>
</dbReference>
<dbReference type="OrthoDB" id="5876363at2759"/>
<feature type="compositionally biased region" description="Basic and acidic residues" evidence="5">
    <location>
        <begin position="675"/>
        <end position="685"/>
    </location>
</feature>
<feature type="domain" description="PHD-type" evidence="6">
    <location>
        <begin position="209"/>
        <end position="258"/>
    </location>
</feature>
<dbReference type="InterPro" id="IPR019786">
    <property type="entry name" value="Zinc_finger_PHD-type_CS"/>
</dbReference>
<keyword evidence="3" id="KW-0862">Zinc</keyword>
<keyword evidence="2 4" id="KW-0863">Zinc-finger</keyword>
<dbReference type="GO" id="GO:0032221">
    <property type="term" value="C:Rpd3S complex"/>
    <property type="evidence" value="ECO:0007669"/>
    <property type="project" value="TreeGrafter"/>
</dbReference>
<feature type="region of interest" description="Disordered" evidence="5">
    <location>
        <begin position="495"/>
        <end position="532"/>
    </location>
</feature>
<dbReference type="CDD" id="cd15534">
    <property type="entry name" value="PHD2_PHF12_Rco1"/>
    <property type="match status" value="1"/>
</dbReference>
<dbReference type="SMART" id="SM00249">
    <property type="entry name" value="PHD"/>
    <property type="match status" value="2"/>
</dbReference>
<reference evidence="7" key="2">
    <citation type="submission" date="2021-10" db="EMBL/GenBank/DDBJ databases">
        <title>Phylogenomics reveals ancestral predisposition of the termite-cultivated fungus Termitomyces towards a domesticated lifestyle.</title>
        <authorList>
            <person name="Auxier B."/>
            <person name="Grum-Grzhimaylo A."/>
            <person name="Cardenas M.E."/>
            <person name="Lodge J.D."/>
            <person name="Laessoe T."/>
            <person name="Pedersen O."/>
            <person name="Smith M.E."/>
            <person name="Kuyper T.W."/>
            <person name="Franco-Molano E.A."/>
            <person name="Baroni T.J."/>
            <person name="Aanen D.K."/>
        </authorList>
    </citation>
    <scope>NUCLEOTIDE SEQUENCE</scope>
    <source>
        <strain evidence="7">D49</strain>
    </source>
</reference>
<feature type="compositionally biased region" description="Low complexity" evidence="5">
    <location>
        <begin position="663"/>
        <end position="672"/>
    </location>
</feature>
<dbReference type="Pfam" id="PF00628">
    <property type="entry name" value="PHD"/>
    <property type="match status" value="2"/>
</dbReference>
<dbReference type="GO" id="GO:0008270">
    <property type="term" value="F:zinc ion binding"/>
    <property type="evidence" value="ECO:0007669"/>
    <property type="project" value="UniProtKB-KW"/>
</dbReference>
<gene>
    <name evidence="7" type="ORF">H0H81_002899</name>
</gene>
<dbReference type="InterPro" id="IPR001965">
    <property type="entry name" value="Znf_PHD"/>
</dbReference>